<keyword evidence="3" id="KW-1185">Reference proteome</keyword>
<gene>
    <name evidence="2" type="ORF">KQX54_008345</name>
</gene>
<accession>A0AAV7IAJ0</accession>
<evidence type="ECO:0000313" key="3">
    <source>
        <dbReference type="Proteomes" id="UP000826195"/>
    </source>
</evidence>
<proteinExistence type="predicted"/>
<evidence type="ECO:0000256" key="1">
    <source>
        <dbReference type="SAM" id="MobiDB-lite"/>
    </source>
</evidence>
<evidence type="ECO:0000313" key="2">
    <source>
        <dbReference type="EMBL" id="KAH0549331.1"/>
    </source>
</evidence>
<feature type="region of interest" description="Disordered" evidence="1">
    <location>
        <begin position="37"/>
        <end position="56"/>
    </location>
</feature>
<name>A0AAV7IAJ0_COTGL</name>
<dbReference type="AlphaFoldDB" id="A0AAV7IAJ0"/>
<comment type="caution">
    <text evidence="2">The sequence shown here is derived from an EMBL/GenBank/DDBJ whole genome shotgun (WGS) entry which is preliminary data.</text>
</comment>
<protein>
    <submittedName>
        <fullName evidence="2">Uncharacterized protein</fullName>
    </submittedName>
</protein>
<organism evidence="2 3">
    <name type="scientific">Cotesia glomerata</name>
    <name type="common">Lepidopteran parasitic wasp</name>
    <name type="synonym">Apanteles glomeratus</name>
    <dbReference type="NCBI Taxonomy" id="32391"/>
    <lineage>
        <taxon>Eukaryota</taxon>
        <taxon>Metazoa</taxon>
        <taxon>Ecdysozoa</taxon>
        <taxon>Arthropoda</taxon>
        <taxon>Hexapoda</taxon>
        <taxon>Insecta</taxon>
        <taxon>Pterygota</taxon>
        <taxon>Neoptera</taxon>
        <taxon>Endopterygota</taxon>
        <taxon>Hymenoptera</taxon>
        <taxon>Apocrita</taxon>
        <taxon>Ichneumonoidea</taxon>
        <taxon>Braconidae</taxon>
        <taxon>Microgastrinae</taxon>
        <taxon>Cotesia</taxon>
    </lineage>
</organism>
<reference evidence="2 3" key="1">
    <citation type="journal article" date="2021" name="J. Hered.">
        <title>A chromosome-level genome assembly of the parasitoid wasp, Cotesia glomerata (Hymenoptera: Braconidae).</title>
        <authorList>
            <person name="Pinto B.J."/>
            <person name="Weis J.J."/>
            <person name="Gamble T."/>
            <person name="Ode P.J."/>
            <person name="Paul R."/>
            <person name="Zaspel J.M."/>
        </authorList>
    </citation>
    <scope>NUCLEOTIDE SEQUENCE [LARGE SCALE GENOMIC DNA]</scope>
    <source>
        <strain evidence="2">CgM1</strain>
    </source>
</reference>
<dbReference type="Proteomes" id="UP000826195">
    <property type="component" value="Unassembled WGS sequence"/>
</dbReference>
<dbReference type="EMBL" id="JAHXZJ010001864">
    <property type="protein sequence ID" value="KAH0549331.1"/>
    <property type="molecule type" value="Genomic_DNA"/>
</dbReference>
<sequence length="112" mass="13113">MREMLLQSKNGKKEFNRARNLPIPKVNPLRKRRVVNQPVNMQSEETWNRDKSKQAPRIPYQEGKGLKRVIDKSKVPTLIFHNNGTIKNIDYYHPNCPRKYAVALTRRASSIT</sequence>